<feature type="domain" description="Tryptophan-rich" evidence="1">
    <location>
        <begin position="205"/>
        <end position="309"/>
    </location>
</feature>
<accession>A0A2U3PYG8</accession>
<dbReference type="Proteomes" id="UP000246085">
    <property type="component" value="Chromosome BRAD3257"/>
</dbReference>
<dbReference type="AlphaFoldDB" id="A0A2U3PYG8"/>
<name>A0A2U3PYG8_9BRAD</name>
<organism evidence="2 3">
    <name type="scientific">Bradyrhizobium vignae</name>
    <dbReference type="NCBI Taxonomy" id="1549949"/>
    <lineage>
        <taxon>Bacteria</taxon>
        <taxon>Pseudomonadati</taxon>
        <taxon>Pseudomonadota</taxon>
        <taxon>Alphaproteobacteria</taxon>
        <taxon>Hyphomicrobiales</taxon>
        <taxon>Nitrobacteraceae</taxon>
        <taxon>Bradyrhizobium</taxon>
    </lineage>
</organism>
<protein>
    <recommendedName>
        <fullName evidence="1">Tryptophan-rich domain-containing protein</fullName>
    </recommendedName>
</protein>
<reference evidence="2 3" key="1">
    <citation type="submission" date="2018-03" db="EMBL/GenBank/DDBJ databases">
        <authorList>
            <person name="Gully D."/>
        </authorList>
    </citation>
    <scope>NUCLEOTIDE SEQUENCE [LARGE SCALE GENOMIC DNA]</scope>
    <source>
        <strain evidence="2">ORS3257</strain>
    </source>
</reference>
<evidence type="ECO:0000313" key="3">
    <source>
        <dbReference type="Proteomes" id="UP000246085"/>
    </source>
</evidence>
<dbReference type="EMBL" id="LS398110">
    <property type="protein sequence ID" value="SPP94148.1"/>
    <property type="molecule type" value="Genomic_DNA"/>
</dbReference>
<feature type="domain" description="Tryptophan-rich" evidence="1">
    <location>
        <begin position="324"/>
        <end position="428"/>
    </location>
</feature>
<proteinExistence type="predicted"/>
<feature type="domain" description="Tryptophan-rich" evidence="1">
    <location>
        <begin position="3"/>
        <end position="71"/>
    </location>
</feature>
<feature type="domain" description="Tryptophan-rich" evidence="1">
    <location>
        <begin position="443"/>
        <end position="547"/>
    </location>
</feature>
<feature type="domain" description="Tryptophan-rich" evidence="1">
    <location>
        <begin position="86"/>
        <end position="190"/>
    </location>
</feature>
<dbReference type="Pfam" id="PF07483">
    <property type="entry name" value="W_rich_C"/>
    <property type="match status" value="5"/>
</dbReference>
<dbReference type="InterPro" id="IPR011121">
    <property type="entry name" value="Trp-rich_dom"/>
</dbReference>
<gene>
    <name evidence="2" type="ORF">BRAD3257_3101</name>
</gene>
<evidence type="ECO:0000259" key="1">
    <source>
        <dbReference type="Pfam" id="PF07483"/>
    </source>
</evidence>
<evidence type="ECO:0000313" key="2">
    <source>
        <dbReference type="EMBL" id="SPP94148.1"/>
    </source>
</evidence>
<sequence>MPIGVEATASGYEVAWKITGADQYSVWTTDSTGHYLSNTALVNGFVFGADPALQALETSFQQDLNGDGHVGLVPTVVEANGSTRLTEIADHFYLYDSNGVGPSLKIYGTDYVQGEFGGWTPIGAEQTSSGYEVAWKLAGADQYSVWTTDSTGRYLSNTALVNGFVSGADPALQALETSFQQDLNGDGHVGLVPTVVEANGSTRLTEIADHFYLYDSNGVGPSLKIYGTDYVQGEFGGWTPIGAEQTSSGYEVAWKLAGADQYSVWTTDSTGRYLSNTALVNGFVTGADPALQSLETSFQQDLNGDGHVGLVPTVVEPNGSTRLTEIADHFYLYDSNGVGPSLKIYGTDYVQGEFGGWTPIGAEQTSSGYEVAWKLAGADQYSVWTTDSTGRYLSNTALVNGFVSGADPALQALETSFQQDLNGDGHVGLVPTVVEANGSTRLTEIADHFYLYDSNGVGPSLKIYGTDYVQGQFGGWTPIGAEQTSSGYEVAWKLAGADQYSVWTTDSTGRYLSNTALVNGFVTGADPALQALETSFQQDLNGDGVLGSSAHQQQSGLPAGADHLNDGHFFFV</sequence>
<dbReference type="KEGG" id="bvz:BRAD3257_3101"/>